<keyword evidence="4 6" id="KW-0560">Oxidoreductase</keyword>
<dbReference type="Pfam" id="PF03060">
    <property type="entry name" value="NMO"/>
    <property type="match status" value="1"/>
</dbReference>
<dbReference type="RefSeq" id="WP_330150746.1">
    <property type="nucleotide sequence ID" value="NZ_JAUZMZ010000013.1"/>
</dbReference>
<keyword evidence="7" id="KW-1185">Reference proteome</keyword>
<sequence>MSVRWQDLRLPVMAAPMFIVSNLDLVIAACRAGVIGAFPSANPRAPETLDDWLGAIRAAERDSIDRGEPFAPFCVNMLASSALDKDKRDRALATVAKYEAPLILTNMGDPKEVVDAAHGWGGTVFHDVTTIRHAEKAIEAGVDGLMLVCAGAGGHAGTLSPFAFLPQVRRMFDGPIMLAGGIADGNGIAAALALGADLVVMGTRFIATLESGTVDDHKGMLVNSRSEDVVFTDAIAGLPASFLAPSIAANGLDPAELPKPLAKHRPNLPAGVKPWKTVFSGGHSTGLIHDVPPVAGVVDRLVHEFDSAREAGNWRTALAASVSREKEKQS</sequence>
<keyword evidence="2" id="KW-0285">Flavoprotein</keyword>
<evidence type="ECO:0000313" key="6">
    <source>
        <dbReference type="EMBL" id="MEE2031308.1"/>
    </source>
</evidence>
<keyword evidence="3" id="KW-0288">FMN</keyword>
<comment type="similarity">
    <text evidence="1">Belongs to the nitronate monooxygenase family. NMO class I subfamily.</text>
</comment>
<dbReference type="EMBL" id="JAUZMZ010000013">
    <property type="protein sequence ID" value="MEE2031308.1"/>
    <property type="molecule type" value="Genomic_DNA"/>
</dbReference>
<evidence type="ECO:0000256" key="1">
    <source>
        <dbReference type="ARBA" id="ARBA00009881"/>
    </source>
</evidence>
<protein>
    <submittedName>
        <fullName evidence="6">Nitronate monooxygenase</fullName>
        <ecNumber evidence="6">1.13.12.-</ecNumber>
    </submittedName>
</protein>
<comment type="caution">
    <text evidence="6">The sequence shown here is derived from an EMBL/GenBank/DDBJ whole genome shotgun (WGS) entry which is preliminary data.</text>
</comment>
<proteinExistence type="inferred from homology"/>
<dbReference type="Gene3D" id="3.20.20.70">
    <property type="entry name" value="Aldolase class I"/>
    <property type="match status" value="1"/>
</dbReference>
<dbReference type="InterPro" id="IPR013785">
    <property type="entry name" value="Aldolase_TIM"/>
</dbReference>
<gene>
    <name evidence="6" type="ORF">Q8814_04150</name>
</gene>
<dbReference type="GO" id="GO:0004497">
    <property type="term" value="F:monooxygenase activity"/>
    <property type="evidence" value="ECO:0007669"/>
    <property type="project" value="UniProtKB-KW"/>
</dbReference>
<dbReference type="PANTHER" id="PTHR42747:SF4">
    <property type="entry name" value="BLR1330 PROTEIN"/>
    <property type="match status" value="1"/>
</dbReference>
<reference evidence="6 7" key="1">
    <citation type="submission" date="2023-08" db="EMBL/GenBank/DDBJ databases">
        <authorList>
            <person name="Girao M."/>
            <person name="Carvalho M.F."/>
        </authorList>
    </citation>
    <scope>NUCLEOTIDE SEQUENCE [LARGE SCALE GENOMIC DNA]</scope>
    <source>
        <strain evidence="6 7">CC-R104</strain>
    </source>
</reference>
<dbReference type="SUPFAM" id="SSF51412">
    <property type="entry name" value="Inosine monophosphate dehydrogenase (IMPDH)"/>
    <property type="match status" value="1"/>
</dbReference>
<accession>A0ABU7JMP2</accession>
<name>A0ABU7JMP2_9NOCA</name>
<dbReference type="CDD" id="cd04730">
    <property type="entry name" value="NPD_like"/>
    <property type="match status" value="1"/>
</dbReference>
<evidence type="ECO:0000256" key="2">
    <source>
        <dbReference type="ARBA" id="ARBA00022630"/>
    </source>
</evidence>
<dbReference type="Proteomes" id="UP001331936">
    <property type="component" value="Unassembled WGS sequence"/>
</dbReference>
<keyword evidence="5 6" id="KW-0503">Monooxygenase</keyword>
<evidence type="ECO:0000313" key="7">
    <source>
        <dbReference type="Proteomes" id="UP001331936"/>
    </source>
</evidence>
<dbReference type="InterPro" id="IPR004136">
    <property type="entry name" value="NMO"/>
</dbReference>
<evidence type="ECO:0000256" key="4">
    <source>
        <dbReference type="ARBA" id="ARBA00023002"/>
    </source>
</evidence>
<dbReference type="EC" id="1.13.12.-" evidence="6"/>
<evidence type="ECO:0000256" key="5">
    <source>
        <dbReference type="ARBA" id="ARBA00023033"/>
    </source>
</evidence>
<evidence type="ECO:0000256" key="3">
    <source>
        <dbReference type="ARBA" id="ARBA00022643"/>
    </source>
</evidence>
<dbReference type="PANTHER" id="PTHR42747">
    <property type="entry name" value="NITRONATE MONOOXYGENASE-RELATED"/>
    <property type="match status" value="1"/>
</dbReference>
<organism evidence="6 7">
    <name type="scientific">Rhodococcus chondri</name>
    <dbReference type="NCBI Taxonomy" id="3065941"/>
    <lineage>
        <taxon>Bacteria</taxon>
        <taxon>Bacillati</taxon>
        <taxon>Actinomycetota</taxon>
        <taxon>Actinomycetes</taxon>
        <taxon>Mycobacteriales</taxon>
        <taxon>Nocardiaceae</taxon>
        <taxon>Rhodococcus</taxon>
    </lineage>
</organism>